<dbReference type="Pfam" id="PF04760">
    <property type="entry name" value="IF2_N"/>
    <property type="match status" value="2"/>
</dbReference>
<organism evidence="14">
    <name type="scientific">candidate division WOR-3 bacterium</name>
    <dbReference type="NCBI Taxonomy" id="2052148"/>
    <lineage>
        <taxon>Bacteria</taxon>
        <taxon>Bacteria division WOR-3</taxon>
    </lineage>
</organism>
<dbReference type="InterPro" id="IPR027417">
    <property type="entry name" value="P-loop_NTPase"/>
</dbReference>
<keyword evidence="12" id="KW-0175">Coiled coil</keyword>
<keyword evidence="4 10" id="KW-0963">Cytoplasm</keyword>
<evidence type="ECO:0000256" key="4">
    <source>
        <dbReference type="ARBA" id="ARBA00022490"/>
    </source>
</evidence>
<dbReference type="GO" id="GO:0005525">
    <property type="term" value="F:GTP binding"/>
    <property type="evidence" value="ECO:0007669"/>
    <property type="project" value="UniProtKB-KW"/>
</dbReference>
<dbReference type="FunFam" id="3.40.50.10050:FF:000001">
    <property type="entry name" value="Translation initiation factor IF-2"/>
    <property type="match status" value="1"/>
</dbReference>
<keyword evidence="8 10" id="KW-0342">GTP-binding</keyword>
<evidence type="ECO:0000256" key="8">
    <source>
        <dbReference type="ARBA" id="ARBA00023134"/>
    </source>
</evidence>
<dbReference type="InterPro" id="IPR015760">
    <property type="entry name" value="TIF_IF2"/>
</dbReference>
<feature type="region of interest" description="G-domain" evidence="10">
    <location>
        <begin position="197"/>
        <end position="345"/>
    </location>
</feature>
<dbReference type="InterPro" id="IPR000795">
    <property type="entry name" value="T_Tr_GTP-bd_dom"/>
</dbReference>
<comment type="caution">
    <text evidence="14">The sequence shown here is derived from an EMBL/GenBank/DDBJ whole genome shotgun (WGS) entry which is preliminary data.</text>
</comment>
<dbReference type="NCBIfam" id="TIGR00231">
    <property type="entry name" value="small_GTP"/>
    <property type="match status" value="1"/>
</dbReference>
<dbReference type="FunFam" id="2.40.30.10:FF:000054">
    <property type="entry name" value="Translation initiation factor IF-2"/>
    <property type="match status" value="1"/>
</dbReference>
<protein>
    <recommendedName>
        <fullName evidence="3 10">Translation initiation factor IF-2</fullName>
    </recommendedName>
</protein>
<evidence type="ECO:0000256" key="9">
    <source>
        <dbReference type="ARBA" id="ARBA00025162"/>
    </source>
</evidence>
<keyword evidence="5 10" id="KW-0396">Initiation factor</keyword>
<feature type="coiled-coil region" evidence="12">
    <location>
        <begin position="39"/>
        <end position="66"/>
    </location>
</feature>
<comment type="function">
    <text evidence="9 10 11">One of the essential components for the initiation of protein synthesis. Protects formylmethionyl-tRNA from spontaneous hydrolysis and promotes its binding to the 30S ribosomal subunits. Also involved in the hydrolysis of GTP during the formation of the 70S ribosomal complex.</text>
</comment>
<evidence type="ECO:0000256" key="12">
    <source>
        <dbReference type="SAM" id="Coils"/>
    </source>
</evidence>
<evidence type="ECO:0000256" key="1">
    <source>
        <dbReference type="ARBA" id="ARBA00004496"/>
    </source>
</evidence>
<dbReference type="InterPro" id="IPR044145">
    <property type="entry name" value="IF2_II"/>
</dbReference>
<dbReference type="Pfam" id="PF03144">
    <property type="entry name" value="GTP_EFTU_D2"/>
    <property type="match status" value="1"/>
</dbReference>
<dbReference type="Gene3D" id="2.40.30.10">
    <property type="entry name" value="Translation factors"/>
    <property type="match status" value="2"/>
</dbReference>
<evidence type="ECO:0000256" key="11">
    <source>
        <dbReference type="RuleBase" id="RU000644"/>
    </source>
</evidence>
<evidence type="ECO:0000256" key="6">
    <source>
        <dbReference type="ARBA" id="ARBA00022741"/>
    </source>
</evidence>
<dbReference type="Pfam" id="PF00009">
    <property type="entry name" value="GTP_EFTU"/>
    <property type="match status" value="1"/>
</dbReference>
<dbReference type="CDD" id="cd03702">
    <property type="entry name" value="IF2_mtIF2_II"/>
    <property type="match status" value="1"/>
</dbReference>
<evidence type="ECO:0000256" key="7">
    <source>
        <dbReference type="ARBA" id="ARBA00022917"/>
    </source>
</evidence>
<dbReference type="SUPFAM" id="SSF50447">
    <property type="entry name" value="Translation proteins"/>
    <property type="match status" value="2"/>
</dbReference>
<evidence type="ECO:0000256" key="2">
    <source>
        <dbReference type="ARBA" id="ARBA00007733"/>
    </source>
</evidence>
<dbReference type="CDD" id="cd03692">
    <property type="entry name" value="mtIF2_IVc"/>
    <property type="match status" value="1"/>
</dbReference>
<dbReference type="NCBIfam" id="TIGR00487">
    <property type="entry name" value="IF-2"/>
    <property type="match status" value="1"/>
</dbReference>
<dbReference type="InterPro" id="IPR006847">
    <property type="entry name" value="IF2_N"/>
</dbReference>
<gene>
    <name evidence="10" type="primary">infB</name>
    <name evidence="14" type="ORF">ENV70_00530</name>
</gene>
<dbReference type="PROSITE" id="PS51722">
    <property type="entry name" value="G_TR_2"/>
    <property type="match status" value="1"/>
</dbReference>
<dbReference type="Gene3D" id="1.10.10.2480">
    <property type="match status" value="1"/>
</dbReference>
<comment type="subcellular location">
    <subcellularLocation>
        <location evidence="1 10">Cytoplasm</location>
    </subcellularLocation>
</comment>
<comment type="similarity">
    <text evidence="2 10 11">Belongs to the TRAFAC class translation factor GTPase superfamily. Classic translation factor GTPase family. IF-2 subfamily.</text>
</comment>
<dbReference type="InterPro" id="IPR023115">
    <property type="entry name" value="TIF_IF2_dom3"/>
</dbReference>
<dbReference type="InterPro" id="IPR053905">
    <property type="entry name" value="EF-G-like_DII"/>
</dbReference>
<keyword evidence="7 10" id="KW-0648">Protein biosynthesis</keyword>
<sequence length="697" mass="77506">MPQKVHDLAKTLGLSSDALMKMLEEIGIKAKGHMSVLTDEEIKRVKEKYAEERRRLKKEVTRYKATTHPKEKIKKINEKEVRQTVKATLAKIEKGETKKHYKKEDIQKQVETPKEKVIEVVEFMTVAEFAQALEVPPSEVIKKCLSLGVMASLNQRLDLDTIAVLCDEFKCKMKIVTVEEQIKKEEDKSLQQVKRPPVVTVMGHVDHGKTTLLDAITKLRVAESEYGKITQKIGAYQISYNNKLITFIDTPGHKDFTTMRARGAQVTDIVVLVVAADEGVMPQTIEAIDHARAANVPIIVAINKIDLPRANVNLVKSQLAKANVIVEDFGGKSICVETSALKNIGINDLLDAILVKAEEMDLKAPINTKAKGVVLEANVEHGRGNVCTILVQEGILKRGDPFVCGCQAGRVRELLSETRKRIDEAGPSTPVVVLGFDGLPQTGEIFIVVDDERQAREIAYQRELIERSRRMKARKAKVTLLDLQEKIKKGETKELNIILKADTAGSLEVLDEKLQELRIEDTKINIIHKSVGKISVSDVLLAEVTGSICVGFHVGPDADALEAAEREGVEIRTYRLIYEALDDLRSAMVGLLEPKVQEILIGEGEVREVFTVPKIGFVAGCYIKDGKVMRNAVAILLRNGKEITKTKIISLKRFKEDVKEVAAGYECGIGLENVTDLQKGDVLQFYKIEETTEIGTQ</sequence>
<dbReference type="EMBL" id="DTHJ01000009">
    <property type="protein sequence ID" value="HHS62089.1"/>
    <property type="molecule type" value="Genomic_DNA"/>
</dbReference>
<keyword evidence="6 10" id="KW-0547">Nucleotide-binding</keyword>
<dbReference type="SUPFAM" id="SSF52540">
    <property type="entry name" value="P-loop containing nucleoside triphosphate hydrolases"/>
    <property type="match status" value="1"/>
</dbReference>
<name>A0A7C6ELV8_UNCW3</name>
<dbReference type="Pfam" id="PF11987">
    <property type="entry name" value="IF-2"/>
    <property type="match status" value="1"/>
</dbReference>
<dbReference type="Gene3D" id="3.40.50.10050">
    <property type="entry name" value="Translation initiation factor IF- 2, domain 3"/>
    <property type="match status" value="1"/>
</dbReference>
<dbReference type="CDD" id="cd01887">
    <property type="entry name" value="IF2_eIF5B"/>
    <property type="match status" value="1"/>
</dbReference>
<feature type="domain" description="Tr-type G" evidence="13">
    <location>
        <begin position="194"/>
        <end position="361"/>
    </location>
</feature>
<dbReference type="PANTHER" id="PTHR43381">
    <property type="entry name" value="TRANSLATION INITIATION FACTOR IF-2-RELATED"/>
    <property type="match status" value="1"/>
</dbReference>
<evidence type="ECO:0000256" key="10">
    <source>
        <dbReference type="HAMAP-Rule" id="MF_00100"/>
    </source>
</evidence>
<feature type="binding site" evidence="10">
    <location>
        <begin position="249"/>
        <end position="253"/>
    </location>
    <ligand>
        <name>GTP</name>
        <dbReference type="ChEBI" id="CHEBI:37565"/>
    </ligand>
</feature>
<dbReference type="SUPFAM" id="SSF52156">
    <property type="entry name" value="Initiation factor IF2/eIF5b, domain 3"/>
    <property type="match status" value="1"/>
</dbReference>
<dbReference type="InterPro" id="IPR000178">
    <property type="entry name" value="TF_IF2_bacterial-like"/>
</dbReference>
<dbReference type="GO" id="GO:0005829">
    <property type="term" value="C:cytosol"/>
    <property type="evidence" value="ECO:0007669"/>
    <property type="project" value="TreeGrafter"/>
</dbReference>
<feature type="binding site" evidence="10">
    <location>
        <begin position="203"/>
        <end position="210"/>
    </location>
    <ligand>
        <name>GTP</name>
        <dbReference type="ChEBI" id="CHEBI:37565"/>
    </ligand>
</feature>
<reference evidence="14" key="1">
    <citation type="journal article" date="2020" name="mSystems">
        <title>Genome- and Community-Level Interaction Insights into Carbon Utilization and Element Cycling Functions of Hydrothermarchaeota in Hydrothermal Sediment.</title>
        <authorList>
            <person name="Zhou Z."/>
            <person name="Liu Y."/>
            <person name="Xu W."/>
            <person name="Pan J."/>
            <person name="Luo Z.H."/>
            <person name="Li M."/>
        </authorList>
    </citation>
    <scope>NUCLEOTIDE SEQUENCE [LARGE SCALE GENOMIC DNA]</scope>
    <source>
        <strain evidence="14">SpSt-783</strain>
    </source>
</reference>
<dbReference type="Pfam" id="PF22042">
    <property type="entry name" value="EF-G_D2"/>
    <property type="match status" value="1"/>
</dbReference>
<dbReference type="FunFam" id="3.40.50.300:FF:000019">
    <property type="entry name" value="Translation initiation factor IF-2"/>
    <property type="match status" value="1"/>
</dbReference>
<evidence type="ECO:0000313" key="14">
    <source>
        <dbReference type="EMBL" id="HHS62089.1"/>
    </source>
</evidence>
<evidence type="ECO:0000256" key="5">
    <source>
        <dbReference type="ARBA" id="ARBA00022540"/>
    </source>
</evidence>
<dbReference type="InterPro" id="IPR036925">
    <property type="entry name" value="TIF_IF2_dom3_sf"/>
</dbReference>
<dbReference type="FunFam" id="2.40.30.10:FF:000008">
    <property type="entry name" value="Translation initiation factor IF-2"/>
    <property type="match status" value="1"/>
</dbReference>
<dbReference type="PANTHER" id="PTHR43381:SF5">
    <property type="entry name" value="TR-TYPE G DOMAIN-CONTAINING PROTEIN"/>
    <property type="match status" value="1"/>
</dbReference>
<evidence type="ECO:0000256" key="3">
    <source>
        <dbReference type="ARBA" id="ARBA00020675"/>
    </source>
</evidence>
<dbReference type="GO" id="GO:0003743">
    <property type="term" value="F:translation initiation factor activity"/>
    <property type="evidence" value="ECO:0007669"/>
    <property type="project" value="UniProtKB-UniRule"/>
</dbReference>
<dbReference type="InterPro" id="IPR004161">
    <property type="entry name" value="EFTu-like_2"/>
</dbReference>
<feature type="binding site" evidence="10">
    <location>
        <begin position="303"/>
        <end position="306"/>
    </location>
    <ligand>
        <name>GTP</name>
        <dbReference type="ChEBI" id="CHEBI:37565"/>
    </ligand>
</feature>
<accession>A0A7C6ELV8</accession>
<proteinExistence type="inferred from homology"/>
<dbReference type="InterPro" id="IPR005225">
    <property type="entry name" value="Small_GTP-bd"/>
</dbReference>
<dbReference type="HAMAP" id="MF_00100_B">
    <property type="entry name" value="IF_2_B"/>
    <property type="match status" value="1"/>
</dbReference>
<dbReference type="InterPro" id="IPR009000">
    <property type="entry name" value="Transl_B-barrel_sf"/>
</dbReference>
<evidence type="ECO:0000259" key="13">
    <source>
        <dbReference type="PROSITE" id="PS51722"/>
    </source>
</evidence>
<dbReference type="GO" id="GO:0003924">
    <property type="term" value="F:GTPase activity"/>
    <property type="evidence" value="ECO:0007669"/>
    <property type="project" value="UniProtKB-UniRule"/>
</dbReference>
<dbReference type="AlphaFoldDB" id="A0A7C6ELV8"/>
<dbReference type="Gene3D" id="3.40.50.300">
    <property type="entry name" value="P-loop containing nucleotide triphosphate hydrolases"/>
    <property type="match status" value="1"/>
</dbReference>